<dbReference type="Proteomes" id="UP000433050">
    <property type="component" value="Unassembled WGS sequence"/>
</dbReference>
<reference evidence="2 3" key="1">
    <citation type="submission" date="2019-12" db="EMBL/GenBank/DDBJ databases">
        <authorList>
            <person name="Reyes-Prieto M."/>
        </authorList>
    </citation>
    <scope>NUCLEOTIDE SEQUENCE [LARGE SCALE GENOMIC DNA]</scope>
    <source>
        <strain evidence="2">HF14-78462</strain>
    </source>
</reference>
<dbReference type="AlphaFoldDB" id="A0A5S9Q4N4"/>
<gene>
    <name evidence="2" type="ORF">STARVERO_04092</name>
</gene>
<keyword evidence="1" id="KW-0472">Membrane</keyword>
<proteinExistence type="predicted"/>
<keyword evidence="3" id="KW-1185">Reference proteome</keyword>
<protein>
    <submittedName>
        <fullName evidence="2">Uncharacterized protein</fullName>
    </submittedName>
</protein>
<evidence type="ECO:0000313" key="3">
    <source>
        <dbReference type="Proteomes" id="UP000433050"/>
    </source>
</evidence>
<accession>A0A5S9Q4N4</accession>
<name>A0A5S9Q4N4_9HYPH</name>
<keyword evidence="1" id="KW-0812">Transmembrane</keyword>
<sequence length="56" mass="5922">MARTRPIILTTLAAILAFIPLTHFGGLGLDGAHADRHGGGTVLILLFLRALVRVFG</sequence>
<organism evidence="2 3">
    <name type="scientific">Starkeya nomas</name>
    <dbReference type="NCBI Taxonomy" id="2666134"/>
    <lineage>
        <taxon>Bacteria</taxon>
        <taxon>Pseudomonadati</taxon>
        <taxon>Pseudomonadota</taxon>
        <taxon>Alphaproteobacteria</taxon>
        <taxon>Hyphomicrobiales</taxon>
        <taxon>Xanthobacteraceae</taxon>
        <taxon>Starkeya</taxon>
    </lineage>
</organism>
<dbReference type="EMBL" id="CACSAS010000001">
    <property type="protein sequence ID" value="CAA0112704.1"/>
    <property type="molecule type" value="Genomic_DNA"/>
</dbReference>
<feature type="transmembrane region" description="Helical" evidence="1">
    <location>
        <begin position="7"/>
        <end position="25"/>
    </location>
</feature>
<keyword evidence="1" id="KW-1133">Transmembrane helix</keyword>
<evidence type="ECO:0000256" key="1">
    <source>
        <dbReference type="SAM" id="Phobius"/>
    </source>
</evidence>
<evidence type="ECO:0000313" key="2">
    <source>
        <dbReference type="EMBL" id="CAA0112704.1"/>
    </source>
</evidence>